<feature type="signal peptide" evidence="1">
    <location>
        <begin position="1"/>
        <end position="30"/>
    </location>
</feature>
<protein>
    <submittedName>
        <fullName evidence="4">DUF3857 domain-containing protein</fullName>
    </submittedName>
</protein>
<dbReference type="SUPFAM" id="SSF54001">
    <property type="entry name" value="Cysteine proteinases"/>
    <property type="match status" value="1"/>
</dbReference>
<evidence type="ECO:0000313" key="5">
    <source>
        <dbReference type="Proteomes" id="UP000256838"/>
    </source>
</evidence>
<reference evidence="4 5" key="1">
    <citation type="submission" date="2018-08" db="EMBL/GenBank/DDBJ databases">
        <title>Paraburkholderia sp. DHOM06 isolated from forest soil.</title>
        <authorList>
            <person name="Gao Z.-H."/>
            <person name="Qiu L.-H."/>
        </authorList>
    </citation>
    <scope>NUCLEOTIDE SEQUENCE [LARGE SCALE GENOMIC DNA]</scope>
    <source>
        <strain evidence="4 5">DHOM06</strain>
    </source>
</reference>
<dbReference type="Proteomes" id="UP000256838">
    <property type="component" value="Unassembled WGS sequence"/>
</dbReference>
<keyword evidence="1" id="KW-0732">Signal</keyword>
<dbReference type="InterPro" id="IPR002931">
    <property type="entry name" value="Transglutaminase-like"/>
</dbReference>
<dbReference type="InterPro" id="IPR038765">
    <property type="entry name" value="Papain-like_cys_pep_sf"/>
</dbReference>
<feature type="domain" description="Transglutaminase-like" evidence="2">
    <location>
        <begin position="266"/>
        <end position="346"/>
    </location>
</feature>
<dbReference type="EMBL" id="QRGA01000009">
    <property type="protein sequence ID" value="RDU97598.1"/>
    <property type="molecule type" value="Genomic_DNA"/>
</dbReference>
<name>A0A3D8JWV9_9BURK</name>
<feature type="domain" description="DUF3857" evidence="3">
    <location>
        <begin position="50"/>
        <end position="210"/>
    </location>
</feature>
<evidence type="ECO:0000256" key="1">
    <source>
        <dbReference type="SAM" id="SignalP"/>
    </source>
</evidence>
<dbReference type="Pfam" id="PF12969">
    <property type="entry name" value="DUF3857"/>
    <property type="match status" value="1"/>
</dbReference>
<organism evidence="4 5">
    <name type="scientific">Trinickia dinghuensis</name>
    <dbReference type="NCBI Taxonomy" id="2291023"/>
    <lineage>
        <taxon>Bacteria</taxon>
        <taxon>Pseudomonadati</taxon>
        <taxon>Pseudomonadota</taxon>
        <taxon>Betaproteobacteria</taxon>
        <taxon>Burkholderiales</taxon>
        <taxon>Burkholderiaceae</taxon>
        <taxon>Trinickia</taxon>
    </lineage>
</organism>
<dbReference type="Gene3D" id="2.60.40.3140">
    <property type="match status" value="1"/>
</dbReference>
<sequence>MCQLFLRVVSQAARAAALGFVLACAHPASAADAPEYRFTQYERAVTVDDSGRTVKHVVFSVVLSSDAAVQRFSQYVVSYNGDLQTLTIDAAQTVHANGEKVPADLKAAVFDQPTPTSTVAPMFSSQRLRFVAFPAVKRGDTVQLSYTLTDRAPMLPGKFDEIVYFPPTEAYDAALETLDTPAGMPVRIDAKGMQLVSDTVQGKRRTQIYRYRTPANGPLHEQADTVSPLDTGPYFIATNYADYAQLGRVYEEGVESRVARSQPIQALADRITQGVTDRRRQAVLIYDWVSRNIRYLAAWVGAGPVVPHNADEVLRNGYGDCKDHDVLFISLLAAKGIRADSVLVNLGNSYRLPAAPTWAAFNHAITWLPEFGVFADTTSGFSPFGVLTFSSSDKPALDTVTGHMLHTPPQNGENSLSSSDYTIKVGENGDADVRGAFVLNGQAAFTPRRALFRYSGDRIGYELMKKIGLTGALHVAALNRGAIDQPLELDLTGTVNSIALMPGPAALAIPTMPGYSSIKAFADYVLVQASQPVEAPCGGTAVHEHYDVTLPASSRIIAIPPNVDSKNGVIHYTATYRQNGQSVEIDRVLERNFQTNVCGPDVLKQWFGTALEISTDLKRQILYR</sequence>
<proteinExistence type="predicted"/>
<dbReference type="InterPro" id="IPR024618">
    <property type="entry name" value="DUF3857"/>
</dbReference>
<accession>A0A3D8JWV9</accession>
<comment type="caution">
    <text evidence="4">The sequence shown here is derived from an EMBL/GenBank/DDBJ whole genome shotgun (WGS) entry which is preliminary data.</text>
</comment>
<feature type="chain" id="PRO_5017689881" evidence="1">
    <location>
        <begin position="31"/>
        <end position="624"/>
    </location>
</feature>
<dbReference type="RefSeq" id="WP_115534786.1">
    <property type="nucleotide sequence ID" value="NZ_QRGA01000009.1"/>
</dbReference>
<dbReference type="AlphaFoldDB" id="A0A3D8JWV9"/>
<gene>
    <name evidence="4" type="ORF">DWV00_17120</name>
</gene>
<dbReference type="OrthoDB" id="103430at2"/>
<evidence type="ECO:0000259" key="3">
    <source>
        <dbReference type="Pfam" id="PF12969"/>
    </source>
</evidence>
<evidence type="ECO:0000313" key="4">
    <source>
        <dbReference type="EMBL" id="RDU97598.1"/>
    </source>
</evidence>
<evidence type="ECO:0000259" key="2">
    <source>
        <dbReference type="Pfam" id="PF01841"/>
    </source>
</evidence>
<dbReference type="Pfam" id="PF01841">
    <property type="entry name" value="Transglut_core"/>
    <property type="match status" value="1"/>
</dbReference>
<keyword evidence="5" id="KW-1185">Reference proteome</keyword>
<dbReference type="Gene3D" id="3.10.620.30">
    <property type="match status" value="1"/>
</dbReference>